<comment type="caution">
    <text evidence="2">The sequence shown here is derived from an EMBL/GenBank/DDBJ whole genome shotgun (WGS) entry which is preliminary data.</text>
</comment>
<dbReference type="EMBL" id="SEOQ01001316">
    <property type="protein sequence ID" value="TFY52383.1"/>
    <property type="molecule type" value="Genomic_DNA"/>
</dbReference>
<dbReference type="Proteomes" id="UP000298327">
    <property type="component" value="Unassembled WGS sequence"/>
</dbReference>
<organism evidence="2 3">
    <name type="scientific">Dentipellis fragilis</name>
    <dbReference type="NCBI Taxonomy" id="205917"/>
    <lineage>
        <taxon>Eukaryota</taxon>
        <taxon>Fungi</taxon>
        <taxon>Dikarya</taxon>
        <taxon>Basidiomycota</taxon>
        <taxon>Agaricomycotina</taxon>
        <taxon>Agaricomycetes</taxon>
        <taxon>Russulales</taxon>
        <taxon>Hericiaceae</taxon>
        <taxon>Dentipellis</taxon>
    </lineage>
</organism>
<feature type="region of interest" description="Disordered" evidence="1">
    <location>
        <begin position="1"/>
        <end position="51"/>
    </location>
</feature>
<dbReference type="AlphaFoldDB" id="A0A4Y9XSL3"/>
<accession>A0A4Y9XSL3</accession>
<name>A0A4Y9XSL3_9AGAM</name>
<dbReference type="OrthoDB" id="10527823at2759"/>
<keyword evidence="3" id="KW-1185">Reference proteome</keyword>
<evidence type="ECO:0000313" key="2">
    <source>
        <dbReference type="EMBL" id="TFY52383.1"/>
    </source>
</evidence>
<feature type="compositionally biased region" description="Polar residues" evidence="1">
    <location>
        <begin position="1"/>
        <end position="23"/>
    </location>
</feature>
<sequence length="90" mass="9541">MSTPVSANPNAVASKATNVAPSTTKKDSSKLQASGTNASGAALSAKDRQRQLLLQNEFQQQQQQKKDDPEREGKRRALLDAMAAKGMGKG</sequence>
<proteinExistence type="predicted"/>
<evidence type="ECO:0000256" key="1">
    <source>
        <dbReference type="SAM" id="MobiDB-lite"/>
    </source>
</evidence>
<gene>
    <name evidence="2" type="ORF">EVG20_g10572</name>
</gene>
<reference evidence="2 3" key="1">
    <citation type="submission" date="2019-02" db="EMBL/GenBank/DDBJ databases">
        <title>Genome sequencing of the rare red list fungi Dentipellis fragilis.</title>
        <authorList>
            <person name="Buettner E."/>
            <person name="Kellner H."/>
        </authorList>
    </citation>
    <scope>NUCLEOTIDE SEQUENCE [LARGE SCALE GENOMIC DNA]</scope>
    <source>
        <strain evidence="2 3">DSM 105465</strain>
    </source>
</reference>
<feature type="compositionally biased region" description="Polar residues" evidence="1">
    <location>
        <begin position="30"/>
        <end position="39"/>
    </location>
</feature>
<evidence type="ECO:0000313" key="3">
    <source>
        <dbReference type="Proteomes" id="UP000298327"/>
    </source>
</evidence>
<protein>
    <submittedName>
        <fullName evidence="2">Uncharacterized protein</fullName>
    </submittedName>
</protein>